<evidence type="ECO:0000256" key="1">
    <source>
        <dbReference type="PROSITE-ProRule" id="PRU00221"/>
    </source>
</evidence>
<accession>A0AA36JFI8</accession>
<dbReference type="InterPro" id="IPR015943">
    <property type="entry name" value="WD40/YVTN_repeat-like_dom_sf"/>
</dbReference>
<dbReference type="CDD" id="cd06093">
    <property type="entry name" value="PX_domain"/>
    <property type="match status" value="1"/>
</dbReference>
<dbReference type="GO" id="GO:0005769">
    <property type="term" value="C:early endosome"/>
    <property type="evidence" value="ECO:0007669"/>
    <property type="project" value="TreeGrafter"/>
</dbReference>
<dbReference type="PROSITE" id="PS50195">
    <property type="entry name" value="PX"/>
    <property type="match status" value="1"/>
</dbReference>
<keyword evidence="5" id="KW-1185">Reference proteome</keyword>
<feature type="compositionally biased region" description="Low complexity" evidence="2">
    <location>
        <begin position="553"/>
        <end position="576"/>
    </location>
</feature>
<evidence type="ECO:0000313" key="4">
    <source>
        <dbReference type="EMBL" id="CAJ1404430.1"/>
    </source>
</evidence>
<organism evidence="4 5">
    <name type="scientific">Effrenium voratum</name>
    <dbReference type="NCBI Taxonomy" id="2562239"/>
    <lineage>
        <taxon>Eukaryota</taxon>
        <taxon>Sar</taxon>
        <taxon>Alveolata</taxon>
        <taxon>Dinophyceae</taxon>
        <taxon>Suessiales</taxon>
        <taxon>Symbiodiniaceae</taxon>
        <taxon>Effrenium</taxon>
    </lineage>
</organism>
<feature type="region of interest" description="Disordered" evidence="2">
    <location>
        <begin position="529"/>
        <end position="592"/>
    </location>
</feature>
<evidence type="ECO:0000256" key="2">
    <source>
        <dbReference type="SAM" id="MobiDB-lite"/>
    </source>
</evidence>
<sequence length="592" mass="63675">MAEVLPKLGRDIALEVKILKYEMVDNAPDASGLAKGLEALKARVSLAKSGQHVEYLLQVRRDGSTWTLRRRFQQVSLMHESLRRHVASLPELPAKSVVRQFSSDYLESRKNALAAYLNQLAERRDVLNAAAAQDFFGLLEREPSLQMRSRCDPFLAAEVQEVTFGITSFVTDPSRGLLLLGASDCNWVSKLDTKITNIKLPWEPSAPELPSSQMTLWKELAPGSQSYQVQFCCRFGPALSSVALVKGDGACALCGLSDGSVGVQKLSAPGGVSRGATLPLLKHTAAVSALAVDEKERWLFSASKDNAVKVYDLVRRGAAFLRGFAGQQMVQCETHAPTPVTTMLFDEAQRRLFTGLQSGVIIVWDTSILPLKVMCSIPDTTQALSRITGMDYEAGSGTLFSSGKDMLGVWKLKSASSGSWGRSVGSISAQNVCTGVAWAASSRELLVSLATGAIVAFALADGTAGPSYSWQAHEDEITHMQWDDAQRCLITASKDKKLRIWHFFAPGRPEPSPIATAVISTAPSLLPARRGAASQMEGVPVRQTPTVSPPSATPSYSYPASHGPVTVPVAAPVAAPGCQGDDSEDDLTGWDR</sequence>
<dbReference type="InterPro" id="IPR042234">
    <property type="entry name" value="WDFY1/WDFY2"/>
</dbReference>
<dbReference type="Gene3D" id="2.130.10.10">
    <property type="entry name" value="YVTN repeat-like/Quinoprotein amine dehydrogenase"/>
    <property type="match status" value="2"/>
</dbReference>
<evidence type="ECO:0000259" key="3">
    <source>
        <dbReference type="PROSITE" id="PS50195"/>
    </source>
</evidence>
<name>A0AA36JFI8_9DINO</name>
<keyword evidence="1" id="KW-0853">WD repeat</keyword>
<protein>
    <recommendedName>
        <fullName evidence="3">PX domain-containing protein</fullName>
    </recommendedName>
</protein>
<dbReference type="InterPro" id="IPR036871">
    <property type="entry name" value="PX_dom_sf"/>
</dbReference>
<dbReference type="InterPro" id="IPR001680">
    <property type="entry name" value="WD40_rpt"/>
</dbReference>
<dbReference type="SUPFAM" id="SSF50978">
    <property type="entry name" value="WD40 repeat-like"/>
    <property type="match status" value="1"/>
</dbReference>
<dbReference type="Pfam" id="PF00787">
    <property type="entry name" value="PX"/>
    <property type="match status" value="1"/>
</dbReference>
<reference evidence="4" key="1">
    <citation type="submission" date="2023-08" db="EMBL/GenBank/DDBJ databases">
        <authorList>
            <person name="Chen Y."/>
            <person name="Shah S."/>
            <person name="Dougan E. K."/>
            <person name="Thang M."/>
            <person name="Chan C."/>
        </authorList>
    </citation>
    <scope>NUCLEOTIDE SEQUENCE</scope>
</reference>
<dbReference type="SUPFAM" id="SSF64268">
    <property type="entry name" value="PX domain"/>
    <property type="match status" value="1"/>
</dbReference>
<dbReference type="Pfam" id="PF00400">
    <property type="entry name" value="WD40"/>
    <property type="match status" value="2"/>
</dbReference>
<dbReference type="PROSITE" id="PS50082">
    <property type="entry name" value="WD_REPEATS_2"/>
    <property type="match status" value="2"/>
</dbReference>
<evidence type="ECO:0000313" key="5">
    <source>
        <dbReference type="Proteomes" id="UP001178507"/>
    </source>
</evidence>
<gene>
    <name evidence="4" type="ORF">EVOR1521_LOCUS26868</name>
</gene>
<dbReference type="Proteomes" id="UP001178507">
    <property type="component" value="Unassembled WGS sequence"/>
</dbReference>
<dbReference type="PANTHER" id="PTHR46189">
    <property type="entry name" value="LD41958P"/>
    <property type="match status" value="1"/>
</dbReference>
<dbReference type="Gene3D" id="3.30.1520.10">
    <property type="entry name" value="Phox-like domain"/>
    <property type="match status" value="1"/>
</dbReference>
<dbReference type="PANTHER" id="PTHR46189:SF1">
    <property type="entry name" value="LD41958P"/>
    <property type="match status" value="1"/>
</dbReference>
<feature type="compositionally biased region" description="Acidic residues" evidence="2">
    <location>
        <begin position="581"/>
        <end position="592"/>
    </location>
</feature>
<dbReference type="SMART" id="SM00320">
    <property type="entry name" value="WD40"/>
    <property type="match status" value="4"/>
</dbReference>
<feature type="repeat" description="WD" evidence="1">
    <location>
        <begin position="280"/>
        <end position="313"/>
    </location>
</feature>
<proteinExistence type="predicted"/>
<dbReference type="PROSITE" id="PS50294">
    <property type="entry name" value="WD_REPEATS_REGION"/>
    <property type="match status" value="2"/>
</dbReference>
<feature type="domain" description="PX" evidence="3">
    <location>
        <begin position="33"/>
        <end position="143"/>
    </location>
</feature>
<dbReference type="GO" id="GO:0035091">
    <property type="term" value="F:phosphatidylinositol binding"/>
    <property type="evidence" value="ECO:0007669"/>
    <property type="project" value="InterPro"/>
</dbReference>
<comment type="caution">
    <text evidence="4">The sequence shown here is derived from an EMBL/GenBank/DDBJ whole genome shotgun (WGS) entry which is preliminary data.</text>
</comment>
<dbReference type="SMART" id="SM00312">
    <property type="entry name" value="PX"/>
    <property type="match status" value="1"/>
</dbReference>
<dbReference type="InterPro" id="IPR001683">
    <property type="entry name" value="PX_dom"/>
</dbReference>
<feature type="repeat" description="WD" evidence="1">
    <location>
        <begin position="470"/>
        <end position="501"/>
    </location>
</feature>
<dbReference type="InterPro" id="IPR036322">
    <property type="entry name" value="WD40_repeat_dom_sf"/>
</dbReference>
<dbReference type="AlphaFoldDB" id="A0AA36JFI8"/>
<dbReference type="EMBL" id="CAUJNA010003540">
    <property type="protein sequence ID" value="CAJ1404430.1"/>
    <property type="molecule type" value="Genomic_DNA"/>
</dbReference>